<keyword evidence="2" id="KW-0012">Acyltransferase</keyword>
<dbReference type="Gene3D" id="3.40.630.30">
    <property type="match status" value="1"/>
</dbReference>
<organism evidence="4 5">
    <name type="scientific">Pluralibacter gergoviae</name>
    <name type="common">Enterobacter gergoviae</name>
    <dbReference type="NCBI Taxonomy" id="61647"/>
    <lineage>
        <taxon>Bacteria</taxon>
        <taxon>Pseudomonadati</taxon>
        <taxon>Pseudomonadota</taxon>
        <taxon>Gammaproteobacteria</taxon>
        <taxon>Enterobacterales</taxon>
        <taxon>Enterobacteriaceae</taxon>
        <taxon>Pluralibacter</taxon>
    </lineage>
</organism>
<keyword evidence="1 4" id="KW-0808">Transferase</keyword>
<evidence type="ECO:0000313" key="5">
    <source>
        <dbReference type="Proteomes" id="UP000036196"/>
    </source>
</evidence>
<evidence type="ECO:0000256" key="1">
    <source>
        <dbReference type="ARBA" id="ARBA00022679"/>
    </source>
</evidence>
<dbReference type="STRING" id="61647.LG71_05395"/>
<dbReference type="eggNOG" id="COG0456">
    <property type="taxonomic scope" value="Bacteria"/>
</dbReference>
<dbReference type="Pfam" id="PF00583">
    <property type="entry name" value="Acetyltransf_1"/>
    <property type="match status" value="1"/>
</dbReference>
<dbReference type="PATRIC" id="fig|61647.15.peg.4922"/>
<dbReference type="InterPro" id="IPR016181">
    <property type="entry name" value="Acyl_CoA_acyltransferase"/>
</dbReference>
<sequence>MLQIRLATEEDSPRLSVMGKISYPHHFAHLWHSPQELAAFVEQEYAPESIAITMTRDASRWLIATCDGADAGFAKFSFQRSAEPGGVTGTLLHKLYLMPGATGAGCGEAMMHEVIRQAKAHGERYLWLEVLAENPRARRFYERLGMTHLRDTTFASATQVSVLQVLGMRI</sequence>
<reference evidence="4 5" key="1">
    <citation type="submission" date="2015-05" db="EMBL/GenBank/DDBJ databases">
        <title>Genome sequences of Pluralibacter gergoviae.</title>
        <authorList>
            <person name="Greninger A.L."/>
            <person name="Miller S."/>
        </authorList>
    </citation>
    <scope>NUCLEOTIDE SEQUENCE [LARGE SCALE GENOMIC DNA]</scope>
    <source>
        <strain evidence="4 5">JS81F13</strain>
    </source>
</reference>
<keyword evidence="5" id="KW-1185">Reference proteome</keyword>
<accession>A0A0J5N802</accession>
<proteinExistence type="predicted"/>
<dbReference type="PROSITE" id="PS51186">
    <property type="entry name" value="GNAT"/>
    <property type="match status" value="1"/>
</dbReference>
<dbReference type="GO" id="GO:0016747">
    <property type="term" value="F:acyltransferase activity, transferring groups other than amino-acyl groups"/>
    <property type="evidence" value="ECO:0007669"/>
    <property type="project" value="InterPro"/>
</dbReference>
<dbReference type="SUPFAM" id="SSF55729">
    <property type="entry name" value="Acyl-CoA N-acyltransferases (Nat)"/>
    <property type="match status" value="1"/>
</dbReference>
<gene>
    <name evidence="4" type="ORF">ABW06_25645</name>
</gene>
<feature type="domain" description="N-acetyltransferase" evidence="3">
    <location>
        <begin position="2"/>
        <end position="170"/>
    </location>
</feature>
<dbReference type="Proteomes" id="UP000036196">
    <property type="component" value="Unassembled WGS sequence"/>
</dbReference>
<evidence type="ECO:0000313" key="4">
    <source>
        <dbReference type="EMBL" id="KMK04627.1"/>
    </source>
</evidence>
<dbReference type="InterPro" id="IPR050832">
    <property type="entry name" value="Bact_Acetyltransf"/>
</dbReference>
<comment type="caution">
    <text evidence="4">The sequence shown here is derived from an EMBL/GenBank/DDBJ whole genome shotgun (WGS) entry which is preliminary data.</text>
</comment>
<evidence type="ECO:0000259" key="3">
    <source>
        <dbReference type="PROSITE" id="PS51186"/>
    </source>
</evidence>
<evidence type="ECO:0000256" key="2">
    <source>
        <dbReference type="ARBA" id="ARBA00023315"/>
    </source>
</evidence>
<protein>
    <submittedName>
        <fullName evidence="4">Alanine acetyltransferase</fullName>
    </submittedName>
</protein>
<dbReference type="CDD" id="cd04301">
    <property type="entry name" value="NAT_SF"/>
    <property type="match status" value="1"/>
</dbReference>
<dbReference type="InterPro" id="IPR000182">
    <property type="entry name" value="GNAT_dom"/>
</dbReference>
<dbReference type="AlphaFoldDB" id="A0A0J5N802"/>
<dbReference type="EMBL" id="LDZF01000064">
    <property type="protein sequence ID" value="KMK04627.1"/>
    <property type="molecule type" value="Genomic_DNA"/>
</dbReference>
<name>A0A0J5N802_PLUGE</name>
<dbReference type="PANTHER" id="PTHR43877">
    <property type="entry name" value="AMINOALKYLPHOSPHONATE N-ACETYLTRANSFERASE-RELATED-RELATED"/>
    <property type="match status" value="1"/>
</dbReference>
<dbReference type="RefSeq" id="WP_048281194.1">
    <property type="nucleotide sequence ID" value="NZ_LDZF01000064.1"/>
</dbReference>